<dbReference type="AlphaFoldDB" id="A0A0F9E9S9"/>
<organism evidence="1">
    <name type="scientific">marine sediment metagenome</name>
    <dbReference type="NCBI Taxonomy" id="412755"/>
    <lineage>
        <taxon>unclassified sequences</taxon>
        <taxon>metagenomes</taxon>
        <taxon>ecological metagenomes</taxon>
    </lineage>
</organism>
<dbReference type="EMBL" id="LAZR01025784">
    <property type="protein sequence ID" value="KKL70813.1"/>
    <property type="molecule type" value="Genomic_DNA"/>
</dbReference>
<reference evidence="1" key="1">
    <citation type="journal article" date="2015" name="Nature">
        <title>Complex archaea that bridge the gap between prokaryotes and eukaryotes.</title>
        <authorList>
            <person name="Spang A."/>
            <person name="Saw J.H."/>
            <person name="Jorgensen S.L."/>
            <person name="Zaremba-Niedzwiedzka K."/>
            <person name="Martijn J."/>
            <person name="Lind A.E."/>
            <person name="van Eijk R."/>
            <person name="Schleper C."/>
            <person name="Guy L."/>
            <person name="Ettema T.J."/>
        </authorList>
    </citation>
    <scope>NUCLEOTIDE SEQUENCE</scope>
</reference>
<protein>
    <submittedName>
        <fullName evidence="1">Uncharacterized protein</fullName>
    </submittedName>
</protein>
<evidence type="ECO:0000313" key="1">
    <source>
        <dbReference type="EMBL" id="KKL70813.1"/>
    </source>
</evidence>
<proteinExistence type="predicted"/>
<comment type="caution">
    <text evidence="1">The sequence shown here is derived from an EMBL/GenBank/DDBJ whole genome shotgun (WGS) entry which is preliminary data.</text>
</comment>
<gene>
    <name evidence="1" type="ORF">LCGC14_2101140</name>
</gene>
<dbReference type="Pfam" id="PF18897">
    <property type="entry name" value="Gp3-like"/>
    <property type="match status" value="1"/>
</dbReference>
<name>A0A0F9E9S9_9ZZZZ</name>
<dbReference type="InterPro" id="IPR043991">
    <property type="entry name" value="Gp3-like"/>
</dbReference>
<feature type="non-terminal residue" evidence="1">
    <location>
        <position position="152"/>
    </location>
</feature>
<accession>A0A0F9E9S9</accession>
<sequence length="152" mass="17568">MPIKGLSDTFRLPRAGIIRLGTRKKTDKPCPADCKKDKKCRLCLGTGFFQRPKEEEFFVCPDIVKETYGEQPKELVIMFPVENELILFPQWYKMYGRDTLLCRGDGIEGTYWDFDKGDFMKRECPCPFLEKKKCKGVGVLQFLLPEIKEAVG</sequence>